<dbReference type="InterPro" id="IPR008881">
    <property type="entry name" value="Trigger_fac_ribosome-bd_bac"/>
</dbReference>
<keyword evidence="11" id="KW-0963">Cytoplasm</keyword>
<dbReference type="GO" id="GO:0051301">
    <property type="term" value="P:cell division"/>
    <property type="evidence" value="ECO:0007669"/>
    <property type="project" value="UniProtKB-KW"/>
</dbReference>
<keyword evidence="7 11" id="KW-0143">Chaperone</keyword>
<dbReference type="GO" id="GO:0051083">
    <property type="term" value="P:'de novo' cotranslational protein folding"/>
    <property type="evidence" value="ECO:0007669"/>
    <property type="project" value="TreeGrafter"/>
</dbReference>
<dbReference type="HAMAP" id="MF_00303">
    <property type="entry name" value="Trigger_factor_Tig"/>
    <property type="match status" value="1"/>
</dbReference>
<evidence type="ECO:0000256" key="2">
    <source>
        <dbReference type="ARBA" id="ARBA00005464"/>
    </source>
</evidence>
<evidence type="ECO:0000256" key="11">
    <source>
        <dbReference type="HAMAP-Rule" id="MF_00303"/>
    </source>
</evidence>
<dbReference type="PANTHER" id="PTHR30560">
    <property type="entry name" value="TRIGGER FACTOR CHAPERONE AND PEPTIDYL-PROLYL CIS/TRANS ISOMERASE"/>
    <property type="match status" value="1"/>
</dbReference>
<comment type="function">
    <text evidence="11">Involved in protein export. Acts as a chaperone by maintaining the newly synthesized protein in an open conformation. Functions as a peptidyl-prolyl cis-trans isomerase.</text>
</comment>
<dbReference type="Proteomes" id="UP000005933">
    <property type="component" value="Unassembled WGS sequence"/>
</dbReference>
<evidence type="ECO:0000256" key="8">
    <source>
        <dbReference type="ARBA" id="ARBA00023235"/>
    </source>
</evidence>
<dbReference type="GO" id="GO:0003755">
    <property type="term" value="F:peptidyl-prolyl cis-trans isomerase activity"/>
    <property type="evidence" value="ECO:0007669"/>
    <property type="project" value="UniProtKB-UniRule"/>
</dbReference>
<feature type="domain" description="PPIase FKBP-type" evidence="14">
    <location>
        <begin position="229"/>
        <end position="314"/>
    </location>
</feature>
<dbReference type="SUPFAM" id="SSF109998">
    <property type="entry name" value="Triger factor/SurA peptide-binding domain-like"/>
    <property type="match status" value="1"/>
</dbReference>
<dbReference type="NCBIfam" id="TIGR00115">
    <property type="entry name" value="tig"/>
    <property type="match status" value="1"/>
</dbReference>
<evidence type="ECO:0000256" key="10">
    <source>
        <dbReference type="ARBA" id="ARBA00029986"/>
    </source>
</evidence>
<dbReference type="GO" id="GO:0043022">
    <property type="term" value="F:ribosome binding"/>
    <property type="evidence" value="ECO:0007669"/>
    <property type="project" value="TreeGrafter"/>
</dbReference>
<dbReference type="Pfam" id="PF00254">
    <property type="entry name" value="FKBP_C"/>
    <property type="match status" value="1"/>
</dbReference>
<dbReference type="InterPro" id="IPR001179">
    <property type="entry name" value="PPIase_FKBP_dom"/>
</dbReference>
<gene>
    <name evidence="11" type="primary">tig</name>
    <name evidence="15" type="ORF">RRSL_04584</name>
</gene>
<dbReference type="SUPFAM" id="SSF54534">
    <property type="entry name" value="FKBP-like"/>
    <property type="match status" value="1"/>
</dbReference>
<comment type="subcellular location">
    <subcellularLocation>
        <location evidence="11">Cytoplasm</location>
    </subcellularLocation>
    <text evidence="11">About half TF is bound to the ribosome near the polypeptide exit tunnel while the other half is free in the cytoplasm.</text>
</comment>
<name>A0AB33VJH9_RALSU</name>
<reference evidence="15 16" key="1">
    <citation type="journal article" date="2006" name="Mol. Plant Microbe Interact.">
        <title>Identification of open reading frames unique to a select agent: Ralstonia solanacearum race 3 biovar 2.</title>
        <authorList>
            <person name="Gabriel D.W."/>
            <person name="Allen C."/>
            <person name="Schell M."/>
            <person name="Denny T.P."/>
            <person name="Greenberg J.T."/>
            <person name="Duan Y.P."/>
            <person name="Flores-Cruz Z."/>
            <person name="Huang Q."/>
            <person name="Clifford J.M."/>
            <person name="Presting G."/>
            <person name="Gonzalez E.T."/>
            <person name="Reddy J."/>
            <person name="Elphinstone J."/>
            <person name="Swanson J."/>
            <person name="Yao J."/>
            <person name="Mulholland V."/>
            <person name="Liu L."/>
            <person name="Farmerie W."/>
            <person name="Patnaikuni M."/>
            <person name="Balogh B."/>
            <person name="Norman D."/>
            <person name="Alvarez A."/>
            <person name="Castillo J.A."/>
            <person name="Jones J."/>
            <person name="Saddler G."/>
            <person name="Walunas T."/>
            <person name="Zhukov A."/>
            <person name="Mikhailova N."/>
        </authorList>
    </citation>
    <scope>NUCLEOTIDE SEQUENCE [LARGE SCALE GENOMIC DNA]</scope>
    <source>
        <strain evidence="15 16">UW551</strain>
    </source>
</reference>
<dbReference type="InterPro" id="IPR008880">
    <property type="entry name" value="Trigger_fac_C"/>
</dbReference>
<comment type="similarity">
    <text evidence="2 11 13">Belongs to the FKBP-type PPIase family. Tig subfamily.</text>
</comment>
<dbReference type="GO" id="GO:0044183">
    <property type="term" value="F:protein folding chaperone"/>
    <property type="evidence" value="ECO:0007669"/>
    <property type="project" value="TreeGrafter"/>
</dbReference>
<dbReference type="GO" id="GO:0015031">
    <property type="term" value="P:protein transport"/>
    <property type="evidence" value="ECO:0007669"/>
    <property type="project" value="UniProtKB-UniRule"/>
</dbReference>
<dbReference type="FunFam" id="3.10.50.40:FF:000001">
    <property type="entry name" value="Trigger factor"/>
    <property type="match status" value="1"/>
</dbReference>
<evidence type="ECO:0000256" key="7">
    <source>
        <dbReference type="ARBA" id="ARBA00023186"/>
    </source>
</evidence>
<dbReference type="Pfam" id="PF05697">
    <property type="entry name" value="Trigger_N"/>
    <property type="match status" value="1"/>
</dbReference>
<evidence type="ECO:0000256" key="13">
    <source>
        <dbReference type="RuleBase" id="RU003914"/>
    </source>
</evidence>
<dbReference type="InterPro" id="IPR046357">
    <property type="entry name" value="PPIase_dom_sf"/>
</dbReference>
<evidence type="ECO:0000259" key="14">
    <source>
        <dbReference type="PROSITE" id="PS50059"/>
    </source>
</evidence>
<comment type="catalytic activity">
    <reaction evidence="1 11 12">
        <text>[protein]-peptidylproline (omega=180) = [protein]-peptidylproline (omega=0)</text>
        <dbReference type="Rhea" id="RHEA:16237"/>
        <dbReference type="Rhea" id="RHEA-COMP:10747"/>
        <dbReference type="Rhea" id="RHEA-COMP:10748"/>
        <dbReference type="ChEBI" id="CHEBI:83833"/>
        <dbReference type="ChEBI" id="CHEBI:83834"/>
        <dbReference type="EC" id="5.2.1.8"/>
    </reaction>
</comment>
<dbReference type="Gene3D" id="3.30.70.1050">
    <property type="entry name" value="Trigger factor ribosome-binding domain"/>
    <property type="match status" value="1"/>
</dbReference>
<dbReference type="Gene3D" id="1.10.3120.10">
    <property type="entry name" value="Trigger factor, C-terminal domain"/>
    <property type="match status" value="1"/>
</dbReference>
<evidence type="ECO:0000256" key="6">
    <source>
        <dbReference type="ARBA" id="ARBA00023110"/>
    </source>
</evidence>
<dbReference type="InterPro" id="IPR027304">
    <property type="entry name" value="Trigger_fact/SurA_dom_sf"/>
</dbReference>
<dbReference type="PANTHER" id="PTHR30560:SF3">
    <property type="entry name" value="TRIGGER FACTOR-LIKE PROTEIN TIG, CHLOROPLASTIC"/>
    <property type="match status" value="1"/>
</dbReference>
<dbReference type="InterPro" id="IPR037041">
    <property type="entry name" value="Trigger_fac_C_sf"/>
</dbReference>
<dbReference type="GO" id="GO:0005737">
    <property type="term" value="C:cytoplasm"/>
    <property type="evidence" value="ECO:0007669"/>
    <property type="project" value="UniProtKB-SubCell"/>
</dbReference>
<proteinExistence type="inferred from homology"/>
<evidence type="ECO:0000256" key="3">
    <source>
        <dbReference type="ARBA" id="ARBA00013194"/>
    </source>
</evidence>
<dbReference type="SUPFAM" id="SSF102735">
    <property type="entry name" value="Trigger factor ribosome-binding domain"/>
    <property type="match status" value="1"/>
</dbReference>
<organism evidence="15 16">
    <name type="scientific">Ralstonia solanacearum (strain UW551)</name>
    <dbReference type="NCBI Taxonomy" id="342110"/>
    <lineage>
        <taxon>Bacteria</taxon>
        <taxon>Pseudomonadati</taxon>
        <taxon>Pseudomonadota</taxon>
        <taxon>Betaproteobacteria</taxon>
        <taxon>Burkholderiales</taxon>
        <taxon>Burkholderiaceae</taxon>
        <taxon>Ralstonia</taxon>
        <taxon>Ralstonia solanacearum species complex</taxon>
    </lineage>
</organism>
<dbReference type="PROSITE" id="PS50059">
    <property type="entry name" value="FKBP_PPIASE"/>
    <property type="match status" value="1"/>
</dbReference>
<dbReference type="GO" id="GO:0043335">
    <property type="term" value="P:protein unfolding"/>
    <property type="evidence" value="ECO:0007669"/>
    <property type="project" value="TreeGrafter"/>
</dbReference>
<keyword evidence="5 11" id="KW-0132">Cell division</keyword>
<comment type="domain">
    <text evidence="11">Consists of 3 domains; the N-terminus binds the ribosome, the middle domain has PPIase activity, while the C-terminus has intrinsic chaperone activity on its own.</text>
</comment>
<accession>A0AB33VJH9</accession>
<dbReference type="EC" id="5.2.1.8" evidence="3 11"/>
<evidence type="ECO:0000256" key="12">
    <source>
        <dbReference type="PROSITE-ProRule" id="PRU00277"/>
    </source>
</evidence>
<keyword evidence="6 11" id="KW-0697">Rotamase</keyword>
<evidence type="ECO:0000313" key="16">
    <source>
        <dbReference type="Proteomes" id="UP000005933"/>
    </source>
</evidence>
<evidence type="ECO:0000313" key="15">
    <source>
        <dbReference type="EMBL" id="EAP74723.1"/>
    </source>
</evidence>
<dbReference type="Pfam" id="PF05698">
    <property type="entry name" value="Trigger_C"/>
    <property type="match status" value="1"/>
</dbReference>
<keyword evidence="8 11" id="KW-0413">Isomerase</keyword>
<keyword evidence="9 11" id="KW-0131">Cell cycle</keyword>
<comment type="caution">
    <text evidence="15">The sequence shown here is derived from an EMBL/GenBank/DDBJ whole genome shotgun (WGS) entry which is preliminary data.</text>
</comment>
<dbReference type="InterPro" id="IPR005215">
    <property type="entry name" value="Trig_fac"/>
</dbReference>
<dbReference type="Gene3D" id="3.10.50.40">
    <property type="match status" value="1"/>
</dbReference>
<dbReference type="EMBL" id="AAKL01000002">
    <property type="protein sequence ID" value="EAP74723.1"/>
    <property type="molecule type" value="Genomic_DNA"/>
</dbReference>
<evidence type="ECO:0000256" key="9">
    <source>
        <dbReference type="ARBA" id="ARBA00023306"/>
    </source>
</evidence>
<dbReference type="InterPro" id="IPR036611">
    <property type="entry name" value="Trigger_fac_ribosome-bd_sf"/>
</dbReference>
<evidence type="ECO:0000256" key="4">
    <source>
        <dbReference type="ARBA" id="ARBA00016902"/>
    </source>
</evidence>
<evidence type="ECO:0000256" key="1">
    <source>
        <dbReference type="ARBA" id="ARBA00000971"/>
    </source>
</evidence>
<dbReference type="AlphaFoldDB" id="A0AB33VJH9"/>
<evidence type="ECO:0000256" key="5">
    <source>
        <dbReference type="ARBA" id="ARBA00022618"/>
    </source>
</evidence>
<sequence length="506" mass="55959">MRFAFASPNAPVVPPGCATDTAPASHSCCTARPRTEPRLLLALRRSTQPSSGFGITTMSTVIENLGKLDRKVTLAVPKAEVEQEKQSRLARLSKTVKMSGFRPGKVPMKMVEKQYGQQVEMEVRFDKAARQFFDITNEQGVKVAGQPRFELKTEGVSDDQVAFDATFEVYPEVALGDLAGAELTRTKTEITDAEIDKTIDILRKQRVHYHPRGEAGEHGDGGEAVAQNGDRVTVDFVGTIDGVEFAGGKAEGFGFVLGEGRMLPEFEQATLGLKQGESKVFPLAFPADYHGKDVAGKTAEFTVTLKQVEWAHLPEINEAFAQSLGIADGSLDKMRADIRENLEREVKRRTHALLKDQVMDALLKVAELDVPKSLIEQDQERLVEMARRDLEARGMPNVKNMPIPAEMFAQQAERRVKLGLVLAEVVKANGLEAKPEQVKAEIEEFAKSYEDPKEVIRWYYGDQQRLAEMEAYVLENNVVNFVCDKAKVTDKAMSFEELTAAPAAQG</sequence>
<protein>
    <recommendedName>
        <fullName evidence="4 11">Trigger factor</fullName>
        <shortName evidence="11">TF</shortName>
        <ecNumber evidence="3 11">5.2.1.8</ecNumber>
    </recommendedName>
    <alternativeName>
        <fullName evidence="10 11">PPIase</fullName>
    </alternativeName>
</protein>